<evidence type="ECO:0000256" key="5">
    <source>
        <dbReference type="HAMAP-Rule" id="MF_00844"/>
    </source>
</evidence>
<dbReference type="PANTHER" id="PTHR15239">
    <property type="entry name" value="NUCLEAR EXPORT MEDIATOR FACTOR NEMF"/>
    <property type="match status" value="1"/>
</dbReference>
<evidence type="ECO:0000313" key="7">
    <source>
        <dbReference type="EMBL" id="HIS32316.1"/>
    </source>
</evidence>
<dbReference type="GO" id="GO:0072344">
    <property type="term" value="P:rescue of stalled ribosome"/>
    <property type="evidence" value="ECO:0007669"/>
    <property type="project" value="UniProtKB-UniRule"/>
</dbReference>
<dbReference type="InterPro" id="IPR008532">
    <property type="entry name" value="NFACT_RNA-bd"/>
</dbReference>
<keyword evidence="3 5" id="KW-0694">RNA-binding</keyword>
<dbReference type="InterPro" id="IPR043682">
    <property type="entry name" value="RqcH_bacterial"/>
</dbReference>
<proteinExistence type="inferred from homology"/>
<organism evidence="7 8">
    <name type="scientific">Candidatus Limivivens intestinipullorum</name>
    <dbReference type="NCBI Taxonomy" id="2840858"/>
    <lineage>
        <taxon>Bacteria</taxon>
        <taxon>Bacillati</taxon>
        <taxon>Bacillota</taxon>
        <taxon>Clostridia</taxon>
        <taxon>Lachnospirales</taxon>
        <taxon>Lachnospiraceae</taxon>
        <taxon>Lachnospiraceae incertae sedis</taxon>
        <taxon>Candidatus Limivivens</taxon>
    </lineage>
</organism>
<feature type="domain" description="NFACT RNA-binding" evidence="6">
    <location>
        <begin position="460"/>
        <end position="551"/>
    </location>
</feature>
<dbReference type="InterPro" id="IPR051608">
    <property type="entry name" value="RQC_Subunit_NEMF"/>
</dbReference>
<evidence type="ECO:0000256" key="2">
    <source>
        <dbReference type="ARBA" id="ARBA00022730"/>
    </source>
</evidence>
<evidence type="ECO:0000256" key="3">
    <source>
        <dbReference type="ARBA" id="ARBA00022884"/>
    </source>
</evidence>
<dbReference type="GO" id="GO:0000049">
    <property type="term" value="F:tRNA binding"/>
    <property type="evidence" value="ECO:0007669"/>
    <property type="project" value="UniProtKB-UniRule"/>
</dbReference>
<dbReference type="Gene3D" id="2.30.310.10">
    <property type="entry name" value="ibrinogen binding protein from staphylococcus aureus domain"/>
    <property type="match status" value="1"/>
</dbReference>
<dbReference type="AlphaFoldDB" id="A0A9D1EVA6"/>
<reference evidence="7" key="2">
    <citation type="journal article" date="2021" name="PeerJ">
        <title>Extensive microbial diversity within the chicken gut microbiome revealed by metagenomics and culture.</title>
        <authorList>
            <person name="Gilroy R."/>
            <person name="Ravi A."/>
            <person name="Getino M."/>
            <person name="Pursley I."/>
            <person name="Horton D.L."/>
            <person name="Alikhan N.F."/>
            <person name="Baker D."/>
            <person name="Gharbi K."/>
            <person name="Hall N."/>
            <person name="Watson M."/>
            <person name="Adriaenssens E.M."/>
            <person name="Foster-Nyarko E."/>
            <person name="Jarju S."/>
            <person name="Secka A."/>
            <person name="Antonio M."/>
            <person name="Oren A."/>
            <person name="Chaudhuri R.R."/>
            <person name="La Ragione R."/>
            <person name="Hildebrand F."/>
            <person name="Pallen M.J."/>
        </authorList>
    </citation>
    <scope>NUCLEOTIDE SEQUENCE</scope>
    <source>
        <strain evidence="7">CHK190-19873</strain>
    </source>
</reference>
<name>A0A9D1EVA6_9FIRM</name>
<keyword evidence="2 5" id="KW-0699">rRNA-binding</keyword>
<dbReference type="GO" id="GO:1990112">
    <property type="term" value="C:RQC complex"/>
    <property type="evidence" value="ECO:0007669"/>
    <property type="project" value="TreeGrafter"/>
</dbReference>
<dbReference type="Proteomes" id="UP000823935">
    <property type="component" value="Unassembled WGS sequence"/>
</dbReference>
<dbReference type="Pfam" id="PF05670">
    <property type="entry name" value="NFACT-R_1"/>
    <property type="match status" value="1"/>
</dbReference>
<dbReference type="PANTHER" id="PTHR15239:SF6">
    <property type="entry name" value="RIBOSOME QUALITY CONTROL COMPLEX SUBUNIT NEMF"/>
    <property type="match status" value="1"/>
</dbReference>
<keyword evidence="5" id="KW-0175">Coiled coil</keyword>
<sequence>MALDGIVIANLTKELKETIEGGKISKIAQPETDELLITIKNNKTQYRLFLSAGASLPLIYLTETNKPGPLTAPNFCMLLRKHIGSGRILRIWQPGLERIINFEIEHLNELGDLCRKLLIVEIMGKHSNIIFCTPEGTILDSIKHISLQTSSVREVLPGRPYFIPHTQDKEDPLTITEEAFYASVCQKPMPIAKALYMTLTGISPLIGEELCHRCGIESAQSANTLSQLERFHLYHTFARLVEDVKEGLFEPNIIYQGAEPVEFSSVELTQYQDLTRKDFPGISQVLEQYYAAKNAVTRIRQKSTDLRRIVGTALDRNRKKYELQQKQLKDTEKREKYRIYGELINTYGYELEPGAKKLEALNYYTGEPISIPLDPTLTPKENAQKFFEKYNKLKRTYEALTELVKETGAEISHLESVSVALDIARNEEDLVQIKEELIQAGYIRRKGPAKKVKITSRPLHYRSLDGFDMYVGKNNLQNEELTFKFASGNDWWFHAKGCPGSHVIVKTNGSELPDRTFEEAARLAAWYSSKRGGNRVEVDYVEKKHVRKVAGAAPGFVIYHTNYSMVIDSNISGITEITPGELKRTGV</sequence>
<comment type="similarity">
    <text evidence="5">Belongs to the NEMF family.</text>
</comment>
<keyword evidence="4 5" id="KW-0648">Protein biosynthesis</keyword>
<comment type="caution">
    <text evidence="7">The sequence shown here is derived from an EMBL/GenBank/DDBJ whole genome shotgun (WGS) entry which is preliminary data.</text>
</comment>
<dbReference type="Gene3D" id="1.10.8.50">
    <property type="match status" value="1"/>
</dbReference>
<dbReference type="Pfam" id="PF05833">
    <property type="entry name" value="NFACT_N"/>
    <property type="match status" value="1"/>
</dbReference>
<dbReference type="GO" id="GO:0043023">
    <property type="term" value="F:ribosomal large subunit binding"/>
    <property type="evidence" value="ECO:0007669"/>
    <property type="project" value="UniProtKB-UniRule"/>
</dbReference>
<keyword evidence="1 5" id="KW-0820">tRNA-binding</keyword>
<evidence type="ECO:0000256" key="4">
    <source>
        <dbReference type="ARBA" id="ARBA00022917"/>
    </source>
</evidence>
<reference evidence="7" key="1">
    <citation type="submission" date="2020-10" db="EMBL/GenBank/DDBJ databases">
        <authorList>
            <person name="Gilroy R."/>
        </authorList>
    </citation>
    <scope>NUCLEOTIDE SEQUENCE</scope>
    <source>
        <strain evidence="7">CHK190-19873</strain>
    </source>
</reference>
<dbReference type="HAMAP" id="MF_00844_B">
    <property type="entry name" value="RqcH_B"/>
    <property type="match status" value="1"/>
</dbReference>
<comment type="subunit">
    <text evidence="5">Associates with stalled 50S ribosomal subunits. Binds to RqcP.</text>
</comment>
<evidence type="ECO:0000259" key="6">
    <source>
        <dbReference type="Pfam" id="PF05670"/>
    </source>
</evidence>
<accession>A0A9D1EVA6</accession>
<feature type="coiled-coil region" evidence="5">
    <location>
        <begin position="383"/>
        <end position="410"/>
    </location>
</feature>
<dbReference type="EMBL" id="DVIQ01000075">
    <property type="protein sequence ID" value="HIS32316.1"/>
    <property type="molecule type" value="Genomic_DNA"/>
</dbReference>
<gene>
    <name evidence="5" type="primary">rqcH</name>
    <name evidence="7" type="ORF">IAB44_12350</name>
</gene>
<protein>
    <recommendedName>
        <fullName evidence="5">Rqc2 homolog RqcH</fullName>
        <shortName evidence="5">RqcH</shortName>
    </recommendedName>
</protein>
<comment type="function">
    <text evidence="5">Key component of the ribosome quality control system (RQC), a ribosome-associated complex that mediates the extraction of incompletely synthesized nascent chains from stalled ribosomes and their subsequent degradation. RqcH recruits Ala-charged tRNA, and with RqcP directs the elongation of stalled nascent chains on 50S ribosomal subunits, leading to non-templated C-terminal alanine extensions (Ala tail). The Ala tail promotes nascent chain degradation. May add between 1 and at least 8 Ala residues. Binds to stalled 50S ribosomal subunits.</text>
</comment>
<evidence type="ECO:0000256" key="1">
    <source>
        <dbReference type="ARBA" id="ARBA00022555"/>
    </source>
</evidence>
<evidence type="ECO:0000313" key="8">
    <source>
        <dbReference type="Proteomes" id="UP000823935"/>
    </source>
</evidence>
<dbReference type="GO" id="GO:0019843">
    <property type="term" value="F:rRNA binding"/>
    <property type="evidence" value="ECO:0007669"/>
    <property type="project" value="UniProtKB-UniRule"/>
</dbReference>